<keyword evidence="3" id="KW-1185">Reference proteome</keyword>
<dbReference type="EMBL" id="JAQQWE010000003">
    <property type="protein sequence ID" value="KAK7959720.1"/>
    <property type="molecule type" value="Genomic_DNA"/>
</dbReference>
<feature type="domain" description="2EXR" evidence="1">
    <location>
        <begin position="6"/>
        <end position="108"/>
    </location>
</feature>
<accession>A0ABR1QMZ9</accession>
<dbReference type="Pfam" id="PF20150">
    <property type="entry name" value="2EXR"/>
    <property type="match status" value="1"/>
</dbReference>
<dbReference type="Proteomes" id="UP001391051">
    <property type="component" value="Unassembled WGS sequence"/>
</dbReference>
<evidence type="ECO:0000313" key="3">
    <source>
        <dbReference type="Proteomes" id="UP001391051"/>
    </source>
</evidence>
<comment type="caution">
    <text evidence="2">The sequence shown here is derived from an EMBL/GenBank/DDBJ whole genome shotgun (WGS) entry which is preliminary data.</text>
</comment>
<protein>
    <recommendedName>
        <fullName evidence="1">2EXR domain-containing protein</fullName>
    </recommendedName>
</protein>
<organism evidence="2 3">
    <name type="scientific">Apiospora aurea</name>
    <dbReference type="NCBI Taxonomy" id="335848"/>
    <lineage>
        <taxon>Eukaryota</taxon>
        <taxon>Fungi</taxon>
        <taxon>Dikarya</taxon>
        <taxon>Ascomycota</taxon>
        <taxon>Pezizomycotina</taxon>
        <taxon>Sordariomycetes</taxon>
        <taxon>Xylariomycetidae</taxon>
        <taxon>Amphisphaeriales</taxon>
        <taxon>Apiosporaceae</taxon>
        <taxon>Apiospora</taxon>
    </lineage>
</organism>
<name>A0ABR1QMZ9_9PEZI</name>
<evidence type="ECO:0000259" key="1">
    <source>
        <dbReference type="Pfam" id="PF20150"/>
    </source>
</evidence>
<proteinExistence type="predicted"/>
<dbReference type="GeneID" id="92073858"/>
<gene>
    <name evidence="2" type="ORF">PG986_004574</name>
</gene>
<sequence>MTAKRFPKFSRLPKELQCMIWKMAVVEENKDRVLCVHDDTQRIVATPSRLLAPSPVFRTTKDSRYIALMVYCTPLPVVKTDCHALAQDPSLHPCEAVGSLRISWEHDIFLLGFAFRDFRIMYLTGDYKVPVPVGVCDNFASTRIPDSDLEKIAKVIEYQPRGQAPKNAGIAWTSFDKTRFAGVDTHYYIRGIGKKDRLAVRYGSITGRFDRLQPNGNSAYLKRIIGFTKRIVGPTIIERPEDLEEAAQNAEKSSADCEGLVGEARLCRLDMV</sequence>
<dbReference type="InterPro" id="IPR045518">
    <property type="entry name" value="2EXR"/>
</dbReference>
<evidence type="ECO:0000313" key="2">
    <source>
        <dbReference type="EMBL" id="KAK7959720.1"/>
    </source>
</evidence>
<reference evidence="2 3" key="1">
    <citation type="submission" date="2023-01" db="EMBL/GenBank/DDBJ databases">
        <title>Analysis of 21 Apiospora genomes using comparative genomics revels a genus with tremendous synthesis potential of carbohydrate active enzymes and secondary metabolites.</title>
        <authorList>
            <person name="Sorensen T."/>
        </authorList>
    </citation>
    <scope>NUCLEOTIDE SEQUENCE [LARGE SCALE GENOMIC DNA]</scope>
    <source>
        <strain evidence="2 3">CBS 24483</strain>
    </source>
</reference>
<dbReference type="RefSeq" id="XP_066703423.1">
    <property type="nucleotide sequence ID" value="XM_066840796.1"/>
</dbReference>